<evidence type="ECO:0000313" key="2">
    <source>
        <dbReference type="EMBL" id="SJZ76304.1"/>
    </source>
</evidence>
<evidence type="ECO:0000256" key="1">
    <source>
        <dbReference type="SAM" id="Phobius"/>
    </source>
</evidence>
<proteinExistence type="predicted"/>
<dbReference type="RefSeq" id="WP_078760752.1">
    <property type="nucleotide sequence ID" value="NZ_FUWS01000003.1"/>
</dbReference>
<evidence type="ECO:0000313" key="3">
    <source>
        <dbReference type="Proteomes" id="UP000190637"/>
    </source>
</evidence>
<sequence>MRNARRRDGLRRGHLKGALGSLERPASPLLFRLVLAVFGVAVLFVGALSAALWAGSAPLTLVLSAGCVAACLNVYWVWQRLRHER</sequence>
<keyword evidence="1" id="KW-0472">Membrane</keyword>
<keyword evidence="1" id="KW-0812">Transmembrane</keyword>
<dbReference type="Proteomes" id="UP000190637">
    <property type="component" value="Unassembled WGS sequence"/>
</dbReference>
<accession>A0A1T4NAQ7</accession>
<dbReference type="STRING" id="1122192.SAMN02745673_01363"/>
<dbReference type="EMBL" id="FUWS01000003">
    <property type="protein sequence ID" value="SJZ76304.1"/>
    <property type="molecule type" value="Genomic_DNA"/>
</dbReference>
<name>A0A1T4NAQ7_9ACTN</name>
<keyword evidence="3" id="KW-1185">Reference proteome</keyword>
<reference evidence="2 3" key="1">
    <citation type="submission" date="2017-02" db="EMBL/GenBank/DDBJ databases">
        <authorList>
            <person name="Peterson S.W."/>
        </authorList>
    </citation>
    <scope>NUCLEOTIDE SEQUENCE [LARGE SCALE GENOMIC DNA]</scope>
    <source>
        <strain evidence="2 3">DSM 45154</strain>
    </source>
</reference>
<dbReference type="AlphaFoldDB" id="A0A1T4NAQ7"/>
<keyword evidence="1" id="KW-1133">Transmembrane helix</keyword>
<gene>
    <name evidence="2" type="ORF">SAMN02745673_01363</name>
</gene>
<feature type="transmembrane region" description="Helical" evidence="1">
    <location>
        <begin position="29"/>
        <end position="53"/>
    </location>
</feature>
<feature type="transmembrane region" description="Helical" evidence="1">
    <location>
        <begin position="59"/>
        <end position="78"/>
    </location>
</feature>
<protein>
    <submittedName>
        <fullName evidence="2">Uncharacterized protein</fullName>
    </submittedName>
</protein>
<organism evidence="2 3">
    <name type="scientific">Marinactinospora thermotolerans DSM 45154</name>
    <dbReference type="NCBI Taxonomy" id="1122192"/>
    <lineage>
        <taxon>Bacteria</taxon>
        <taxon>Bacillati</taxon>
        <taxon>Actinomycetota</taxon>
        <taxon>Actinomycetes</taxon>
        <taxon>Streptosporangiales</taxon>
        <taxon>Nocardiopsidaceae</taxon>
        <taxon>Marinactinospora</taxon>
    </lineage>
</organism>